<dbReference type="Proteomes" id="UP000604381">
    <property type="component" value="Unassembled WGS sequence"/>
</dbReference>
<evidence type="ECO:0000256" key="1">
    <source>
        <dbReference type="SAM" id="MobiDB-lite"/>
    </source>
</evidence>
<gene>
    <name evidence="2" type="ORF">ISN26_00290</name>
</gene>
<reference evidence="2" key="1">
    <citation type="submission" date="2020-10" db="EMBL/GenBank/DDBJ databases">
        <title>An improved Amphimedon queenslandica hologenome assembly reveals how three proteobacterial symbionts can extend the metabolic phenotypic of their marine sponge host.</title>
        <authorList>
            <person name="Degnan B."/>
            <person name="Degnan S."/>
            <person name="Xiang X."/>
        </authorList>
    </citation>
    <scope>NUCLEOTIDE SEQUENCE</scope>
    <source>
        <strain evidence="2">AqS2</strain>
    </source>
</reference>
<evidence type="ECO:0000313" key="2">
    <source>
        <dbReference type="EMBL" id="MBF2734530.1"/>
    </source>
</evidence>
<dbReference type="AlphaFoldDB" id="A0A930Y0P6"/>
<feature type="region of interest" description="Disordered" evidence="1">
    <location>
        <begin position="72"/>
        <end position="97"/>
    </location>
</feature>
<evidence type="ECO:0000313" key="3">
    <source>
        <dbReference type="Proteomes" id="UP000604381"/>
    </source>
</evidence>
<dbReference type="EMBL" id="JADHEI010000009">
    <property type="protein sequence ID" value="MBF2734530.1"/>
    <property type="molecule type" value="Genomic_DNA"/>
</dbReference>
<sequence>MDVDAAALRQGEGLFAELDAVGADDGEVGLGFGEGGFDLVILRQLAAGDARLLAGLLDRAGRRRQLAAARLRRRAGGPQDFEAGLAGEPQQRRDGEGRAAEIGYAQRAAQAVAAASPSRWARSAQALS</sequence>
<name>A0A930Y0P6_9GAMM</name>
<keyword evidence="3" id="KW-1185">Reference proteome</keyword>
<accession>A0A930Y0P6</accession>
<comment type="caution">
    <text evidence="2">The sequence shown here is derived from an EMBL/GenBank/DDBJ whole genome shotgun (WGS) entry which is preliminary data.</text>
</comment>
<protein>
    <submittedName>
        <fullName evidence="2">Uncharacterized protein</fullName>
    </submittedName>
</protein>
<organism evidence="2 3">
    <name type="scientific">Candidatus Amphirhobacter heronislandensis</name>
    <dbReference type="NCBI Taxonomy" id="1732024"/>
    <lineage>
        <taxon>Bacteria</taxon>
        <taxon>Pseudomonadati</taxon>
        <taxon>Pseudomonadota</taxon>
        <taxon>Gammaproteobacteria</taxon>
        <taxon>Candidatus Tethybacterales</taxon>
        <taxon>Candidatus Tethybacteraceae</taxon>
        <taxon>Candidatus Amphirhobacter</taxon>
    </lineage>
</organism>
<proteinExistence type="predicted"/>